<keyword evidence="3 5" id="KW-1133">Transmembrane helix</keyword>
<accession>G5KFX8</accession>
<feature type="transmembrane region" description="Helical" evidence="5">
    <location>
        <begin position="62"/>
        <end position="83"/>
    </location>
</feature>
<name>G5KFX8_9STRE</name>
<comment type="subcellular location">
    <subcellularLocation>
        <location evidence="1">Endomembrane system</location>
        <topology evidence="1">Multi-pass membrane protein</topology>
    </subcellularLocation>
</comment>
<evidence type="ECO:0000256" key="2">
    <source>
        <dbReference type="ARBA" id="ARBA00022692"/>
    </source>
</evidence>
<dbReference type="GO" id="GO:0012505">
    <property type="term" value="C:endomembrane system"/>
    <property type="evidence" value="ECO:0007669"/>
    <property type="project" value="UniProtKB-SubCell"/>
</dbReference>
<evidence type="ECO:0000259" key="6">
    <source>
        <dbReference type="Pfam" id="PF06803"/>
    </source>
</evidence>
<evidence type="ECO:0000313" key="8">
    <source>
        <dbReference type="Proteomes" id="UP000005388"/>
    </source>
</evidence>
<proteinExistence type="predicted"/>
<evidence type="ECO:0000256" key="4">
    <source>
        <dbReference type="ARBA" id="ARBA00023136"/>
    </source>
</evidence>
<dbReference type="EMBL" id="AEUZ02000001">
    <property type="protein sequence ID" value="EHJ57078.1"/>
    <property type="molecule type" value="Genomic_DNA"/>
</dbReference>
<keyword evidence="2 5" id="KW-0812">Transmembrane</keyword>
<keyword evidence="8" id="KW-1185">Reference proteome</keyword>
<dbReference type="InterPro" id="IPR010652">
    <property type="entry name" value="DUF1232"/>
</dbReference>
<feature type="domain" description="DUF1232" evidence="6">
    <location>
        <begin position="38"/>
        <end position="73"/>
    </location>
</feature>
<comment type="caution">
    <text evidence="7">The sequence shown here is derived from an EMBL/GenBank/DDBJ whole genome shotgun (WGS) entry which is preliminary data.</text>
</comment>
<evidence type="ECO:0000256" key="5">
    <source>
        <dbReference type="SAM" id="Phobius"/>
    </source>
</evidence>
<dbReference type="STRING" id="764291.STRUR_1137"/>
<organism evidence="7 8">
    <name type="scientific">Streptococcus urinalis 2285-97</name>
    <dbReference type="NCBI Taxonomy" id="764291"/>
    <lineage>
        <taxon>Bacteria</taxon>
        <taxon>Bacillati</taxon>
        <taxon>Bacillota</taxon>
        <taxon>Bacilli</taxon>
        <taxon>Lactobacillales</taxon>
        <taxon>Streptococcaceae</taxon>
        <taxon>Streptococcus</taxon>
    </lineage>
</organism>
<keyword evidence="4 5" id="KW-0472">Membrane</keyword>
<dbReference type="Pfam" id="PF06803">
    <property type="entry name" value="DUF1232"/>
    <property type="match status" value="1"/>
</dbReference>
<evidence type="ECO:0000256" key="1">
    <source>
        <dbReference type="ARBA" id="ARBA00004127"/>
    </source>
</evidence>
<feature type="transmembrane region" description="Helical" evidence="5">
    <location>
        <begin position="107"/>
        <end position="128"/>
    </location>
</feature>
<dbReference type="eggNOG" id="COG3339">
    <property type="taxonomic scope" value="Bacteria"/>
</dbReference>
<dbReference type="Proteomes" id="UP000005388">
    <property type="component" value="Unassembled WGS sequence"/>
</dbReference>
<evidence type="ECO:0000256" key="3">
    <source>
        <dbReference type="ARBA" id="ARBA00022989"/>
    </source>
</evidence>
<evidence type="ECO:0000313" key="7">
    <source>
        <dbReference type="EMBL" id="EHJ57078.1"/>
    </source>
</evidence>
<reference evidence="7 8" key="1">
    <citation type="journal article" date="2014" name="Int. J. Syst. Evol. Microbiol.">
        <title>Phylogenomics and the dynamic genome evolution of the genus Streptococcus.</title>
        <authorList>
            <consortium name="The Broad Institute Genome Sequencing Platform"/>
            <person name="Richards V.P."/>
            <person name="Palmer S.R."/>
            <person name="Pavinski Bitar P.D."/>
            <person name="Qin X."/>
            <person name="Weinstock G.M."/>
            <person name="Highlander S.K."/>
            <person name="Town C.D."/>
            <person name="Burne R.A."/>
            <person name="Stanhope M.J."/>
        </authorList>
    </citation>
    <scope>NUCLEOTIDE SEQUENCE [LARGE SCALE GENOMIC DNA]</scope>
    <source>
        <strain evidence="7 8">2285-97</strain>
    </source>
</reference>
<sequence length="135" mass="15858">MNIKKKKSKGVFRKVKRIKSDLPAVFLSLKDNRTPFIAKIIAGVLVIYALSPIDFIPDFIPFIGYLDDILILPGLMFILIKLIPEDVWKDAQMKSKKLWLNGRPKHWYYAIPIILFWIIIVIWLIHIWKTNLKNT</sequence>
<feature type="transmembrane region" description="Helical" evidence="5">
    <location>
        <begin position="36"/>
        <end position="56"/>
    </location>
</feature>
<dbReference type="AlphaFoldDB" id="G5KFX8"/>
<protein>
    <recommendedName>
        <fullName evidence="6">DUF1232 domain-containing protein</fullName>
    </recommendedName>
</protein>
<gene>
    <name evidence="7" type="ORF">STRUR_1137</name>
</gene>